<accession>A0A4Q9M5N5</accession>
<proteinExistence type="predicted"/>
<gene>
    <name evidence="2" type="ORF">BD311DRAFT_221785</name>
</gene>
<name>A0A4Q9M5N5_9APHY</name>
<organism evidence="2">
    <name type="scientific">Dichomitus squalens</name>
    <dbReference type="NCBI Taxonomy" id="114155"/>
    <lineage>
        <taxon>Eukaryota</taxon>
        <taxon>Fungi</taxon>
        <taxon>Dikarya</taxon>
        <taxon>Basidiomycota</taxon>
        <taxon>Agaricomycotina</taxon>
        <taxon>Agaricomycetes</taxon>
        <taxon>Polyporales</taxon>
        <taxon>Polyporaceae</taxon>
        <taxon>Dichomitus</taxon>
    </lineage>
</organism>
<reference evidence="2" key="1">
    <citation type="submission" date="2019-01" db="EMBL/GenBank/DDBJ databases">
        <title>Draft genome sequences of three monokaryotic isolates of the white-rot basidiomycete fungus Dichomitus squalens.</title>
        <authorList>
            <consortium name="DOE Joint Genome Institute"/>
            <person name="Lopez S.C."/>
            <person name="Andreopoulos B."/>
            <person name="Pangilinan J."/>
            <person name="Lipzen A."/>
            <person name="Riley R."/>
            <person name="Ahrendt S."/>
            <person name="Ng V."/>
            <person name="Barry K."/>
            <person name="Daum C."/>
            <person name="Grigoriev I.V."/>
            <person name="Hilden K.S."/>
            <person name="Makela M.R."/>
            <person name="de Vries R.P."/>
        </authorList>
    </citation>
    <scope>NUCLEOTIDE SEQUENCE [LARGE SCALE GENOMIC DNA]</scope>
    <source>
        <strain evidence="2">OM18370.1</strain>
    </source>
</reference>
<dbReference type="Proteomes" id="UP000292957">
    <property type="component" value="Unassembled WGS sequence"/>
</dbReference>
<sequence>MAADGERVEHLATYAVDLCDVFCTRRKHETRRYAFVRLPGVDICDGSEVGLLSDFVVRMACLRFTAVPHRRSIPFLLWAHAHAFRHPHGQQSGENARFQRHSSMSAPLSGPAIGSHGTRRSPVVTDEHRSASSSLNGIRFLLQAPWVLLRSVRGLPSDRLVWLNDVWHA</sequence>
<dbReference type="AlphaFoldDB" id="A0A4Q9M5N5"/>
<feature type="region of interest" description="Disordered" evidence="1">
    <location>
        <begin position="88"/>
        <end position="128"/>
    </location>
</feature>
<evidence type="ECO:0000256" key="1">
    <source>
        <dbReference type="SAM" id="MobiDB-lite"/>
    </source>
</evidence>
<dbReference type="EMBL" id="ML143592">
    <property type="protein sequence ID" value="TBU21607.1"/>
    <property type="molecule type" value="Genomic_DNA"/>
</dbReference>
<evidence type="ECO:0000313" key="2">
    <source>
        <dbReference type="EMBL" id="TBU21607.1"/>
    </source>
</evidence>
<protein>
    <submittedName>
        <fullName evidence="2">Uncharacterized protein</fullName>
    </submittedName>
</protein>